<evidence type="ECO:0000313" key="2">
    <source>
        <dbReference type="Proteomes" id="UP000012227"/>
    </source>
</evidence>
<proteinExistence type="predicted"/>
<dbReference type="EMBL" id="AOGY02000049">
    <property type="protein sequence ID" value="EMY69805.1"/>
    <property type="molecule type" value="Genomic_DNA"/>
</dbReference>
<name>N1W8M6_9LEPT</name>
<evidence type="ECO:0000313" key="1">
    <source>
        <dbReference type="EMBL" id="EMY69805.1"/>
    </source>
</evidence>
<reference evidence="1 2" key="1">
    <citation type="submission" date="2013-03" db="EMBL/GenBank/DDBJ databases">
        <authorList>
            <person name="Harkins D.M."/>
            <person name="Durkin A.S."/>
            <person name="Brinkac L.M."/>
            <person name="Haft D.H."/>
            <person name="Selengut J.D."/>
            <person name="Sanka R."/>
            <person name="DePew J."/>
            <person name="Purushe J."/>
            <person name="Galloway R.L."/>
            <person name="Vinetz J.M."/>
            <person name="Sutton G.G."/>
            <person name="Nierman W.C."/>
            <person name="Fouts D.E."/>
        </authorList>
    </citation>
    <scope>NUCLEOTIDE SEQUENCE [LARGE SCALE GENOMIC DNA]</scope>
    <source>
        <strain evidence="1 2">Waz Holland</strain>
    </source>
</reference>
<gene>
    <name evidence="1" type="ORF">LEP1GSC199_1491</name>
</gene>
<sequence length="53" mass="6583">MRCCREFERKTQSPFEWLWANPDIYTISHKDEKVKWNLVEFCIKFVEESLKSR</sequence>
<dbReference type="AlphaFoldDB" id="N1W8M6"/>
<accession>N1W8M6</accession>
<protein>
    <submittedName>
        <fullName evidence="1">Uncharacterized protein</fullName>
    </submittedName>
</protein>
<comment type="caution">
    <text evidence="1">The sequence shown here is derived from an EMBL/GenBank/DDBJ whole genome shotgun (WGS) entry which is preliminary data.</text>
</comment>
<dbReference type="STRING" id="1218591.LEP1GSC199_1491"/>
<organism evidence="1 2">
    <name type="scientific">Leptospira vanthielii serovar Holland str. Waz Holland = ATCC 700522</name>
    <dbReference type="NCBI Taxonomy" id="1218591"/>
    <lineage>
        <taxon>Bacteria</taxon>
        <taxon>Pseudomonadati</taxon>
        <taxon>Spirochaetota</taxon>
        <taxon>Spirochaetia</taxon>
        <taxon>Leptospirales</taxon>
        <taxon>Leptospiraceae</taxon>
        <taxon>Leptospira</taxon>
    </lineage>
</organism>
<dbReference type="Proteomes" id="UP000012227">
    <property type="component" value="Unassembled WGS sequence"/>
</dbReference>